<dbReference type="InterPro" id="IPR002645">
    <property type="entry name" value="STAS_dom"/>
</dbReference>
<dbReference type="EMBL" id="NWSH01001399">
    <property type="protein sequence ID" value="PCG71369.1"/>
    <property type="molecule type" value="Genomic_DNA"/>
</dbReference>
<reference evidence="2" key="1">
    <citation type="submission" date="2017-09" db="EMBL/GenBank/DDBJ databases">
        <title>Contemporary evolution of a Lepidopteran species, Heliothis virescens, in response to modern agricultural practices.</title>
        <authorList>
            <person name="Fritz M.L."/>
            <person name="Deyonke A.M."/>
            <person name="Papanicolaou A."/>
            <person name="Micinski S."/>
            <person name="Westbrook J."/>
            <person name="Gould F."/>
        </authorList>
    </citation>
    <scope>NUCLEOTIDE SEQUENCE [LARGE SCALE GENOMIC DNA]</scope>
    <source>
        <strain evidence="2">HvINT-</strain>
        <tissue evidence="2">Whole body</tissue>
    </source>
</reference>
<feature type="domain" description="STAS" evidence="1">
    <location>
        <begin position="146"/>
        <end position="215"/>
    </location>
</feature>
<name>A0A2A4JHT2_HELVI</name>
<sequence>MRPQVHTYHVKTEGGAGVRVRPAQGATYVCAALLARRVLRAAARAAPRPLLLDCACLALLDYAAMQVDVGTVRRLWASDRAELGVLALTFCVSIARSVELAVLAGALASLAALLRRLMRPQVHTYHVKTEGGAGVRVRPAQGATYVCAALLARRVLRAAARAAPRPLLLDCACLALLDYAAMQMLERLIAKFKANDQLLIIYNVPEELLDKYEQLAGGESAALLQPV</sequence>
<organism evidence="2">
    <name type="scientific">Heliothis virescens</name>
    <name type="common">Tobacco budworm moth</name>
    <dbReference type="NCBI Taxonomy" id="7102"/>
    <lineage>
        <taxon>Eukaryota</taxon>
        <taxon>Metazoa</taxon>
        <taxon>Ecdysozoa</taxon>
        <taxon>Arthropoda</taxon>
        <taxon>Hexapoda</taxon>
        <taxon>Insecta</taxon>
        <taxon>Pterygota</taxon>
        <taxon>Neoptera</taxon>
        <taxon>Endopterygota</taxon>
        <taxon>Lepidoptera</taxon>
        <taxon>Glossata</taxon>
        <taxon>Ditrysia</taxon>
        <taxon>Noctuoidea</taxon>
        <taxon>Noctuidae</taxon>
        <taxon>Heliothinae</taxon>
        <taxon>Heliothis</taxon>
    </lineage>
</organism>
<protein>
    <recommendedName>
        <fullName evidence="1">STAS domain-containing protein</fullName>
    </recommendedName>
</protein>
<dbReference type="PANTHER" id="PTHR11814">
    <property type="entry name" value="SULFATE TRANSPORTER"/>
    <property type="match status" value="1"/>
</dbReference>
<dbReference type="GO" id="GO:0016020">
    <property type="term" value="C:membrane"/>
    <property type="evidence" value="ECO:0007669"/>
    <property type="project" value="InterPro"/>
</dbReference>
<evidence type="ECO:0000313" key="2">
    <source>
        <dbReference type="EMBL" id="PCG71369.1"/>
    </source>
</evidence>
<dbReference type="InterPro" id="IPR036513">
    <property type="entry name" value="STAS_dom_sf"/>
</dbReference>
<comment type="caution">
    <text evidence="2">The sequence shown here is derived from an EMBL/GenBank/DDBJ whole genome shotgun (WGS) entry which is preliminary data.</text>
</comment>
<accession>A0A2A4JHT2</accession>
<dbReference type="InterPro" id="IPR001902">
    <property type="entry name" value="SLC26A/SulP_fam"/>
</dbReference>
<gene>
    <name evidence="2" type="ORF">B5V51_1927</name>
</gene>
<dbReference type="SUPFAM" id="SSF52091">
    <property type="entry name" value="SpoIIaa-like"/>
    <property type="match status" value="1"/>
</dbReference>
<dbReference type="AlphaFoldDB" id="A0A2A4JHT2"/>
<dbReference type="Gene3D" id="3.30.750.24">
    <property type="entry name" value="STAS domain"/>
    <property type="match status" value="1"/>
</dbReference>
<evidence type="ECO:0000259" key="1">
    <source>
        <dbReference type="Pfam" id="PF01740"/>
    </source>
</evidence>
<dbReference type="STRING" id="7102.A0A2A4JHT2"/>
<dbReference type="Pfam" id="PF01740">
    <property type="entry name" value="STAS"/>
    <property type="match status" value="1"/>
</dbReference>
<dbReference type="GO" id="GO:0055085">
    <property type="term" value="P:transmembrane transport"/>
    <property type="evidence" value="ECO:0007669"/>
    <property type="project" value="InterPro"/>
</dbReference>
<proteinExistence type="predicted"/>